<dbReference type="GO" id="GO:0016787">
    <property type="term" value="F:hydrolase activity"/>
    <property type="evidence" value="ECO:0007669"/>
    <property type="project" value="InterPro"/>
</dbReference>
<dbReference type="PROSITE" id="PS51194">
    <property type="entry name" value="HELICASE_CTER"/>
    <property type="match status" value="1"/>
</dbReference>
<dbReference type="SUPFAM" id="SSF56024">
    <property type="entry name" value="Phospholipase D/nuclease"/>
    <property type="match status" value="1"/>
</dbReference>
<dbReference type="InterPro" id="IPR050742">
    <property type="entry name" value="Helicase_Restrict-Modif_Enz"/>
</dbReference>
<name>A0AAI9WMV4_9BURK</name>
<dbReference type="GO" id="GO:0005829">
    <property type="term" value="C:cytosol"/>
    <property type="evidence" value="ECO:0007669"/>
    <property type="project" value="TreeGrafter"/>
</dbReference>
<dbReference type="SUPFAM" id="SSF52540">
    <property type="entry name" value="P-loop containing nucleoside triphosphate hydrolases"/>
    <property type="match status" value="1"/>
</dbReference>
<dbReference type="Pfam" id="PF26350">
    <property type="entry name" value="DUF8090"/>
    <property type="match status" value="1"/>
</dbReference>
<organism evidence="3 4">
    <name type="scientific">Sutterella seckii</name>
    <dbReference type="NCBI Taxonomy" id="1944635"/>
    <lineage>
        <taxon>Bacteria</taxon>
        <taxon>Pseudomonadati</taxon>
        <taxon>Pseudomonadota</taxon>
        <taxon>Betaproteobacteria</taxon>
        <taxon>Burkholderiales</taxon>
        <taxon>Sutterellaceae</taxon>
        <taxon>Sutterella</taxon>
    </lineage>
</organism>
<dbReference type="Pfam" id="PF13091">
    <property type="entry name" value="PLDc_2"/>
    <property type="match status" value="1"/>
</dbReference>
<dbReference type="EMBL" id="WEHW01000022">
    <property type="protein sequence ID" value="KAB7651046.1"/>
    <property type="molecule type" value="Genomic_DNA"/>
</dbReference>
<dbReference type="CDD" id="cd18032">
    <property type="entry name" value="DEXHc_RE_I_III_res"/>
    <property type="match status" value="1"/>
</dbReference>
<protein>
    <submittedName>
        <fullName evidence="3">DUF3427 domain-containing protein</fullName>
    </submittedName>
</protein>
<dbReference type="PANTHER" id="PTHR47396:SF1">
    <property type="entry name" value="ATP-DEPENDENT HELICASE IRC3-RELATED"/>
    <property type="match status" value="1"/>
</dbReference>
<dbReference type="Gene3D" id="3.40.50.300">
    <property type="entry name" value="P-loop containing nucleotide triphosphate hydrolases"/>
    <property type="match status" value="2"/>
</dbReference>
<dbReference type="CDD" id="cd09204">
    <property type="entry name" value="PLDc_N_DEXD_b2"/>
    <property type="match status" value="1"/>
</dbReference>
<dbReference type="AlphaFoldDB" id="A0AAI9WMV4"/>
<keyword evidence="4" id="KW-1185">Reference proteome</keyword>
<feature type="domain" description="Helicase C-terminal" evidence="2">
    <location>
        <begin position="454"/>
        <end position="603"/>
    </location>
</feature>
<dbReference type="SMART" id="SM00490">
    <property type="entry name" value="HELICc"/>
    <property type="match status" value="1"/>
</dbReference>
<gene>
    <name evidence="3" type="ORF">GBM96_07065</name>
</gene>
<dbReference type="GO" id="GO:0005524">
    <property type="term" value="F:ATP binding"/>
    <property type="evidence" value="ECO:0007669"/>
    <property type="project" value="InterPro"/>
</dbReference>
<dbReference type="Pfam" id="PF00271">
    <property type="entry name" value="Helicase_C"/>
    <property type="match status" value="1"/>
</dbReference>
<dbReference type="InterPro" id="IPR006935">
    <property type="entry name" value="Helicase/UvrB_N"/>
</dbReference>
<dbReference type="PROSITE" id="PS51192">
    <property type="entry name" value="HELICASE_ATP_BIND_1"/>
    <property type="match status" value="1"/>
</dbReference>
<sequence length="996" mass="113483">MPVSINNERSSESMIRESLVTSFIDSRTESPLESRTALIFNDRDRGVKVLNEIEEALEWCDSFSISVAFITMGGIVPLIPALTALEARGVKGRLLTTDYLRFTKPDALRKLLTFKNLDVRMYRTEEDSGNGFHTKGYIFSAKELCRIIVGSSNLTQAALTTTREWNLNLLSRQTGEIAEVIQKEFDYLWNRPEAKPLADVIDAYAYEYKAVAEAQADARRLLIREEEKAKVVPNAMQAAFVKSLWDLKTQHHQDRALLISATGTGKTYASAFAAQKLAPKRLLFVVHREQIAKQAMKSFKRVLGEKNHTFGLLSGTNKASDRDFVFATMQTISRDAVLKSFPKDAFDMIIIDEAHRAGAESYRKIMAHFVPQFWLGMTGTPERNDGFNIYALFNHNIAYEIRLQQALENDFLTPFHYFGIADLWVTNEKGGAKRKIDDFRRLEDPERFAHMLEECDRYGYSGNKRRALVFVSTKREAEALARYLNECHRPALALTGEDSQAAREDAVARLVSGEGERLLEFIVTVDIFNEGVDIPEINQVILMRPTESAIIFIQQLGRGLRKFDGKEFVTILDFIGAYEKNYLIATALSGDRSYVKDNMRRFIAVESKRLPGASTVHFDEIAKERIFASIDQAKTNSTELLRNAYRQLKFQLGRIPDLQDFERFGSIEPTKFFSNANFSSYYEFLVKYEPQYSVRLTTAQAKRIAWVSRKLGNGLRPSEALVLKDILDGKENLEVCLERRLHSEYGFEADERHLKSVGLMLANEFERTKELKEQWAGAEILSLTPEGGWQVAESFLKDLQDGVEFKAVLEALLDFILARAKRLAADRLPGTFLRLNAAYTYEDVCRLLDWGQNMPAQNIGGYCYDKDSDTLPIFVNYEKESKAIPYHDEFKSVSTILTLSKTNRTIESRDALRMRKVKTEKADYSATAIHLFVRRNKDDQEAKAFYYLGQMDLAAPLKKVELPGAHGSSKAFEALWTLRHPVRSDIYEYITGEKAK</sequence>
<dbReference type="RefSeq" id="WP_139687411.1">
    <property type="nucleotide sequence ID" value="NZ_WEHW01000022.1"/>
</dbReference>
<reference evidence="3 4" key="1">
    <citation type="submission" date="2019-10" db="EMBL/GenBank/DDBJ databases">
        <title>Genome diversity of Sutterella seckii.</title>
        <authorList>
            <person name="Chaplin A.V."/>
            <person name="Sokolova S.R."/>
            <person name="Mosin K.A."/>
            <person name="Ivanova E.L."/>
            <person name="Kochetkova T.O."/>
            <person name="Goltsov A.Y."/>
            <person name="Trofimov D.Y."/>
            <person name="Efimov B.A."/>
        </authorList>
    </citation>
    <scope>NUCLEOTIDE SEQUENCE [LARGE SCALE GENOMIC DNA]</scope>
    <source>
        <strain evidence="3 4">ASD3426</strain>
    </source>
</reference>
<dbReference type="PANTHER" id="PTHR47396">
    <property type="entry name" value="TYPE I RESTRICTION ENZYME ECOKI R PROTEIN"/>
    <property type="match status" value="1"/>
</dbReference>
<comment type="caution">
    <text evidence="3">The sequence shown here is derived from an EMBL/GenBank/DDBJ whole genome shotgun (WGS) entry which is preliminary data.</text>
</comment>
<dbReference type="Pfam" id="PF04851">
    <property type="entry name" value="ResIII"/>
    <property type="match status" value="1"/>
</dbReference>
<dbReference type="InterPro" id="IPR058403">
    <property type="entry name" value="DUF8090"/>
</dbReference>
<dbReference type="InterPro" id="IPR025202">
    <property type="entry name" value="PLD-like_dom"/>
</dbReference>
<dbReference type="Proteomes" id="UP000469462">
    <property type="component" value="Unassembled WGS sequence"/>
</dbReference>
<dbReference type="Pfam" id="PF11907">
    <property type="entry name" value="DUF3427"/>
    <property type="match status" value="1"/>
</dbReference>
<dbReference type="Gene3D" id="3.30.870.10">
    <property type="entry name" value="Endonuclease Chain A"/>
    <property type="match status" value="1"/>
</dbReference>
<evidence type="ECO:0000259" key="2">
    <source>
        <dbReference type="PROSITE" id="PS51194"/>
    </source>
</evidence>
<proteinExistence type="predicted"/>
<dbReference type="InterPro" id="IPR001650">
    <property type="entry name" value="Helicase_C-like"/>
</dbReference>
<dbReference type="InterPro" id="IPR021835">
    <property type="entry name" value="DUF3427"/>
</dbReference>
<feature type="domain" description="Helicase ATP-binding" evidence="1">
    <location>
        <begin position="247"/>
        <end position="399"/>
    </location>
</feature>
<dbReference type="InterPro" id="IPR014001">
    <property type="entry name" value="Helicase_ATP-bd"/>
</dbReference>
<evidence type="ECO:0000259" key="1">
    <source>
        <dbReference type="PROSITE" id="PS51192"/>
    </source>
</evidence>
<evidence type="ECO:0000313" key="4">
    <source>
        <dbReference type="Proteomes" id="UP000469462"/>
    </source>
</evidence>
<dbReference type="InterPro" id="IPR027417">
    <property type="entry name" value="P-loop_NTPase"/>
</dbReference>
<dbReference type="GO" id="GO:0003677">
    <property type="term" value="F:DNA binding"/>
    <property type="evidence" value="ECO:0007669"/>
    <property type="project" value="InterPro"/>
</dbReference>
<dbReference type="CDD" id="cd18799">
    <property type="entry name" value="SF2_C_EcoAI-like"/>
    <property type="match status" value="1"/>
</dbReference>
<evidence type="ECO:0000313" key="3">
    <source>
        <dbReference type="EMBL" id="KAB7651046.1"/>
    </source>
</evidence>
<dbReference type="SMART" id="SM00487">
    <property type="entry name" value="DEXDc"/>
    <property type="match status" value="1"/>
</dbReference>
<accession>A0AAI9WMV4</accession>